<dbReference type="eggNOG" id="COG1404">
    <property type="taxonomic scope" value="Bacteria"/>
</dbReference>
<reference evidence="3" key="1">
    <citation type="journal article" date="2011" name="BMC Genomics">
        <title>Complete genome sequence of the filamentous anoxygenic phototrophic bacterium Chloroflexus aurantiacus.</title>
        <authorList>
            <person name="Tang K.H."/>
            <person name="Barry K."/>
            <person name="Chertkov O."/>
            <person name="Dalin E."/>
            <person name="Han C.S."/>
            <person name="Hauser L.J."/>
            <person name="Honchak B.M."/>
            <person name="Karbach L.E."/>
            <person name="Land M.L."/>
            <person name="Lapidus A."/>
            <person name="Larimer F.W."/>
            <person name="Mikhailova N."/>
            <person name="Pitluck S."/>
            <person name="Pierson B.K."/>
            <person name="Blankenship R.E."/>
        </authorList>
    </citation>
    <scope>NUCLEOTIDE SEQUENCE [LARGE SCALE GENOMIC DNA]</scope>
    <source>
        <strain evidence="3">ATCC 29366 / DSM 635 / J-10-fl</strain>
    </source>
</reference>
<evidence type="ECO:0000313" key="3">
    <source>
        <dbReference type="Proteomes" id="UP000002008"/>
    </source>
</evidence>
<dbReference type="Proteomes" id="UP000002008">
    <property type="component" value="Chromosome"/>
</dbReference>
<dbReference type="AlphaFoldDB" id="A9WB74"/>
<dbReference type="Pfam" id="PF16841">
    <property type="entry name" value="CBM60"/>
    <property type="match status" value="1"/>
</dbReference>
<dbReference type="InterPro" id="IPR050708">
    <property type="entry name" value="T6SS_VgrG/RHS"/>
</dbReference>
<evidence type="ECO:0000313" key="2">
    <source>
        <dbReference type="EMBL" id="ABY36867.1"/>
    </source>
</evidence>
<dbReference type="InterPro" id="IPR031768">
    <property type="entry name" value="CBM60_xylan-bd"/>
</dbReference>
<organism evidence="2 3">
    <name type="scientific">Chloroflexus aurantiacus (strain ATCC 29366 / DSM 635 / J-10-fl)</name>
    <dbReference type="NCBI Taxonomy" id="324602"/>
    <lineage>
        <taxon>Bacteria</taxon>
        <taxon>Bacillati</taxon>
        <taxon>Chloroflexota</taxon>
        <taxon>Chloroflexia</taxon>
        <taxon>Chloroflexales</taxon>
        <taxon>Chloroflexineae</taxon>
        <taxon>Chloroflexaceae</taxon>
        <taxon>Chloroflexus</taxon>
    </lineage>
</organism>
<dbReference type="eggNOG" id="COG3209">
    <property type="taxonomic scope" value="Bacteria"/>
</dbReference>
<accession>A9WB74</accession>
<dbReference type="HOGENOM" id="CLU_876313_0_0_0"/>
<gene>
    <name evidence="2" type="ordered locus">Caur_3685</name>
</gene>
<evidence type="ECO:0000259" key="1">
    <source>
        <dbReference type="Pfam" id="PF16841"/>
    </source>
</evidence>
<sequence>MALRINGAIVQRWTVTSTTFQTYTYTHPTPLDADQTIDLLFENDGVVGNDDRNLFIDTIQIGSQVISAGQRGVSYDRGALDGRDVYASTGALPWQGALRLTERYTYDSVGNLTRKADLPITYGTTGNGPHRPTTIGGQEVRADAAGNLTTVNGRQIVWNARGLPASVSTAGVSEQYGYDATGARVTVISNGVRQRVVGGLWEHHGTSMRHVYTLGQRLVGVRDVTSGTRTFLHLDHLGSISVATTAQGSVIRQEDDPWGAVRVPAVQAGHVPITATNRASTGQTRDASGLL</sequence>
<dbReference type="PATRIC" id="fig|324602.8.peg.4142"/>
<feature type="domain" description="Carbohydrate binding module xylan-binding" evidence="1">
    <location>
        <begin position="1"/>
        <end position="75"/>
    </location>
</feature>
<dbReference type="PANTHER" id="PTHR32305:SF17">
    <property type="entry name" value="TRNA NUCLEASE WAPA"/>
    <property type="match status" value="1"/>
</dbReference>
<name>A9WB74_CHLAA</name>
<dbReference type="PANTHER" id="PTHR32305">
    <property type="match status" value="1"/>
</dbReference>
<dbReference type="STRING" id="324602.Caur_3685"/>
<dbReference type="Gene3D" id="2.180.10.10">
    <property type="entry name" value="RHS repeat-associated core"/>
    <property type="match status" value="1"/>
</dbReference>
<dbReference type="InParanoid" id="A9WB74"/>
<protein>
    <recommendedName>
        <fullName evidence="1">Carbohydrate binding module xylan-binding domain-containing protein</fullName>
    </recommendedName>
</protein>
<dbReference type="EnsemblBacteria" id="ABY36867">
    <property type="protein sequence ID" value="ABY36867"/>
    <property type="gene ID" value="Caur_3685"/>
</dbReference>
<dbReference type="KEGG" id="cau:Caur_3685"/>
<proteinExistence type="predicted"/>
<keyword evidence="3" id="KW-1185">Reference proteome</keyword>
<dbReference type="EMBL" id="CP000909">
    <property type="protein sequence ID" value="ABY36867.1"/>
    <property type="molecule type" value="Genomic_DNA"/>
</dbReference>